<dbReference type="InterPro" id="IPR019402">
    <property type="entry name" value="CWH43_N"/>
</dbReference>
<feature type="transmembrane region" description="Helical" evidence="6">
    <location>
        <begin position="442"/>
        <end position="464"/>
    </location>
</feature>
<sequence>MSTKSGIEKSMHDVHCTKLIDNECFHRGDFKYCIEYPKYYNLTVAKKVKIINEIYSNGYDSLSCIIVVGPKFTNDLIEILGFLKLFKHPVLLPSISYSQLEKISELELVSTMSSNKQQAQVIYNFLVDAGASDISVLITSGTFELDLLNQLNHCIREDKDNKISVGYTHVIDTKRNTLLNIESFSKIFLLIIIANITPQQFKSEFELIDIDKNTTLIFSDIYDENWNIFKERTVYYTGASNTIKDMDRTTHELMVDEFLALKKNYIKNKLKLPFHQYLKSNLIPFIKLRHGNSSYIGRKFNIYRNINTIVDDTFEYFEYSKNITQLPNLYQSNCQPICLDGLERNALDNTCWTCVACERYQDCIHCGNKEMLILTNTSKHYDCKKIDFCNVVLMLLHILSMIYIFLKRNDMFIQSSHSEIDFFIQIGCILRILSLWDRFISIEGICIVSTCLNFYGFIIITVSLIAKMINCWRSSICYRSPSQIIVQIIILSSIVMIFASIMIYVVRNDINHHLVKDFDDGADCVYSECFSENSSVMFLMVLYMYRLNLIFIMAMILPKAFLMRKYPANWHEGLLLYRSVVFILTFEIIHKIIIIYSLPLQFSSHLHKDIEIIILNIILLFPFGLIKIYVQETINIQDIVLNNSYILKMNKIKPRTFLYMYINYKIVNATLHIKHRLNLIALFVGYLSVIGSFIVASFQITNVRNVHSLGAFLVFIAGPIYMVIITYLYHLTNKFGQAYSALHTKQVMYFRIVLMVITIIVILSGLITTILSRYEKANTNQANNEYNIIDNDSKLHIASVSFEWISFLIYITFISTTIELFQNVKTIKIVLEMKHNLPLLSQVTTLEVESNTNET</sequence>
<feature type="transmembrane region" description="Helical" evidence="6">
    <location>
        <begin position="706"/>
        <end position="729"/>
    </location>
</feature>
<feature type="transmembrane region" description="Helical" evidence="6">
    <location>
        <begin position="388"/>
        <end position="406"/>
    </location>
</feature>
<evidence type="ECO:0000313" key="9">
    <source>
        <dbReference type="Proteomes" id="UP000078046"/>
    </source>
</evidence>
<reference evidence="8 9" key="1">
    <citation type="submission" date="2016-04" db="EMBL/GenBank/DDBJ databases">
        <title>The genome of Intoshia linei affirms orthonectids as highly simplified spiralians.</title>
        <authorList>
            <person name="Mikhailov K.V."/>
            <person name="Slusarev G.S."/>
            <person name="Nikitin M.A."/>
            <person name="Logacheva M.D."/>
            <person name="Penin A."/>
            <person name="Aleoshin V."/>
            <person name="Panchin Y.V."/>
        </authorList>
    </citation>
    <scope>NUCLEOTIDE SEQUENCE [LARGE SCALE GENOMIC DNA]</scope>
    <source>
        <strain evidence="8">Intl2013</strain>
        <tissue evidence="8">Whole animal</tissue>
    </source>
</reference>
<keyword evidence="4 6" id="KW-1133">Transmembrane helix</keyword>
<feature type="transmembrane region" description="Helical" evidence="6">
    <location>
        <begin position="804"/>
        <end position="824"/>
    </location>
</feature>
<keyword evidence="5 6" id="KW-0472">Membrane</keyword>
<feature type="transmembrane region" description="Helical" evidence="6">
    <location>
        <begin position="543"/>
        <end position="562"/>
    </location>
</feature>
<comment type="similarity">
    <text evidence="2">Belongs to the DRAM/TMEM150 family.</text>
</comment>
<feature type="transmembrane region" description="Helical" evidence="6">
    <location>
        <begin position="484"/>
        <end position="506"/>
    </location>
</feature>
<feature type="transmembrane region" description="Helical" evidence="6">
    <location>
        <begin position="749"/>
        <end position="771"/>
    </location>
</feature>
<evidence type="ECO:0000256" key="2">
    <source>
        <dbReference type="ARBA" id="ARBA00006565"/>
    </source>
</evidence>
<dbReference type="PANTHER" id="PTHR21324:SF2">
    <property type="entry name" value="EG:22E5.9 PROTEIN"/>
    <property type="match status" value="1"/>
</dbReference>
<dbReference type="OrthoDB" id="191706at2759"/>
<name>A0A177B0Z0_9BILA</name>
<feature type="transmembrane region" description="Helical" evidence="6">
    <location>
        <begin position="574"/>
        <end position="598"/>
    </location>
</feature>
<dbReference type="InterPro" id="IPR050911">
    <property type="entry name" value="DRAM/TMEM150_Autophagy_Mod"/>
</dbReference>
<feature type="domain" description="CWH43-like N-terminal" evidence="7">
    <location>
        <begin position="657"/>
        <end position="818"/>
    </location>
</feature>
<evidence type="ECO:0000256" key="3">
    <source>
        <dbReference type="ARBA" id="ARBA00022692"/>
    </source>
</evidence>
<comment type="subcellular location">
    <subcellularLocation>
        <location evidence="1">Endomembrane system</location>
        <topology evidence="1">Multi-pass membrane protein</topology>
    </subcellularLocation>
</comment>
<evidence type="ECO:0000256" key="1">
    <source>
        <dbReference type="ARBA" id="ARBA00004127"/>
    </source>
</evidence>
<evidence type="ECO:0000259" key="7">
    <source>
        <dbReference type="Pfam" id="PF10277"/>
    </source>
</evidence>
<evidence type="ECO:0000256" key="5">
    <source>
        <dbReference type="ARBA" id="ARBA00023136"/>
    </source>
</evidence>
<gene>
    <name evidence="8" type="ORF">A3Q56_04358</name>
</gene>
<dbReference type="AlphaFoldDB" id="A0A177B0Z0"/>
<dbReference type="GO" id="GO:0012505">
    <property type="term" value="C:endomembrane system"/>
    <property type="evidence" value="ECO:0007669"/>
    <property type="project" value="UniProtKB-SubCell"/>
</dbReference>
<dbReference type="Proteomes" id="UP000078046">
    <property type="component" value="Unassembled WGS sequence"/>
</dbReference>
<feature type="transmembrane region" description="Helical" evidence="6">
    <location>
        <begin position="610"/>
        <end position="630"/>
    </location>
</feature>
<protein>
    <recommendedName>
        <fullName evidence="7">CWH43-like N-terminal domain-containing protein</fullName>
    </recommendedName>
</protein>
<accession>A0A177B0Z0</accession>
<dbReference type="SUPFAM" id="SSF53822">
    <property type="entry name" value="Periplasmic binding protein-like I"/>
    <property type="match status" value="1"/>
</dbReference>
<dbReference type="Pfam" id="PF10277">
    <property type="entry name" value="Frag1"/>
    <property type="match status" value="1"/>
</dbReference>
<evidence type="ECO:0000313" key="8">
    <source>
        <dbReference type="EMBL" id="OAF67915.1"/>
    </source>
</evidence>
<comment type="caution">
    <text evidence="8">The sequence shown here is derived from an EMBL/GenBank/DDBJ whole genome shotgun (WGS) entry which is preliminary data.</text>
</comment>
<proteinExistence type="inferred from homology"/>
<evidence type="ECO:0000256" key="6">
    <source>
        <dbReference type="SAM" id="Phobius"/>
    </source>
</evidence>
<keyword evidence="9" id="KW-1185">Reference proteome</keyword>
<dbReference type="PANTHER" id="PTHR21324">
    <property type="entry name" value="FASTING-INDUCIBLE INTEGRAL MEMBRANE PROTEIN TM6P1-RELATED"/>
    <property type="match status" value="1"/>
</dbReference>
<dbReference type="InterPro" id="IPR028082">
    <property type="entry name" value="Peripla_BP_I"/>
</dbReference>
<dbReference type="EMBL" id="LWCA01000548">
    <property type="protein sequence ID" value="OAF67915.1"/>
    <property type="molecule type" value="Genomic_DNA"/>
</dbReference>
<evidence type="ECO:0000256" key="4">
    <source>
        <dbReference type="ARBA" id="ARBA00022989"/>
    </source>
</evidence>
<organism evidence="8 9">
    <name type="scientific">Intoshia linei</name>
    <dbReference type="NCBI Taxonomy" id="1819745"/>
    <lineage>
        <taxon>Eukaryota</taxon>
        <taxon>Metazoa</taxon>
        <taxon>Spiralia</taxon>
        <taxon>Lophotrochozoa</taxon>
        <taxon>Mesozoa</taxon>
        <taxon>Orthonectida</taxon>
        <taxon>Rhopaluridae</taxon>
        <taxon>Intoshia</taxon>
    </lineage>
</organism>
<keyword evidence="3 6" id="KW-0812">Transmembrane</keyword>
<feature type="transmembrane region" description="Helical" evidence="6">
    <location>
        <begin position="679"/>
        <end position="700"/>
    </location>
</feature>